<organism evidence="1 2">
    <name type="scientific">Pseudomonas syringae</name>
    <dbReference type="NCBI Taxonomy" id="317"/>
    <lineage>
        <taxon>Bacteria</taxon>
        <taxon>Pseudomonadati</taxon>
        <taxon>Pseudomonadota</taxon>
        <taxon>Gammaproteobacteria</taxon>
        <taxon>Pseudomonadales</taxon>
        <taxon>Pseudomonadaceae</taxon>
        <taxon>Pseudomonas</taxon>
    </lineage>
</organism>
<dbReference type="EMBL" id="JPQT01000146">
    <property type="protein sequence ID" value="KFE45499.1"/>
    <property type="molecule type" value="Genomic_DNA"/>
</dbReference>
<gene>
    <name evidence="1" type="ORF">IV02_27170</name>
</gene>
<evidence type="ECO:0008006" key="3">
    <source>
        <dbReference type="Google" id="ProtNLM"/>
    </source>
</evidence>
<evidence type="ECO:0000313" key="2">
    <source>
        <dbReference type="Proteomes" id="UP000028643"/>
    </source>
</evidence>
<evidence type="ECO:0000313" key="1">
    <source>
        <dbReference type="EMBL" id="KFE45499.1"/>
    </source>
</evidence>
<accession>A0A085UQN6</accession>
<sequence>MTSIGLQSTDCILAASLLLLLPVNKKTFERLHSVATKEDRLGDMLSRAKAEIVAGGRFRSPECLALLHKKDPGGFRLSLKQSAANGKIFSIEHHGQPLYPDFAFSDKEGGLLLPCLAEVITALNTTNDAWGLAFWFRTPNNFLQGKRPEDLLLQAPEIVLRAAFEACNGIMHG</sequence>
<reference evidence="1 2" key="1">
    <citation type="submission" date="2014-07" db="EMBL/GenBank/DDBJ databases">
        <title>Draft Genome Sequences of Environmental Pseudomonas syringae strains.</title>
        <authorList>
            <person name="Baltrus D.A."/>
            <person name="Berge O."/>
            <person name="Morris C."/>
        </authorList>
    </citation>
    <scope>NUCLEOTIDE SEQUENCE [LARGE SCALE GENOMIC DNA]</scope>
    <source>
        <strain evidence="1 2">CEB003</strain>
    </source>
</reference>
<dbReference type="Proteomes" id="UP000028643">
    <property type="component" value="Unassembled WGS sequence"/>
</dbReference>
<dbReference type="AlphaFoldDB" id="A0A085UQN6"/>
<proteinExistence type="predicted"/>
<name>A0A085UQN6_PSESX</name>
<dbReference type="PATRIC" id="fig|317.174.peg.5549"/>
<comment type="caution">
    <text evidence="1">The sequence shown here is derived from an EMBL/GenBank/DDBJ whole genome shotgun (WGS) entry which is preliminary data.</text>
</comment>
<protein>
    <recommendedName>
        <fullName evidence="3">Antitoxin Xre/MbcA/ParS-like toxin-binding domain-containing protein</fullName>
    </recommendedName>
</protein>